<dbReference type="GO" id="GO:0016627">
    <property type="term" value="F:oxidoreductase activity, acting on the CH-CH group of donors"/>
    <property type="evidence" value="ECO:0007669"/>
    <property type="project" value="TreeGrafter"/>
</dbReference>
<dbReference type="InterPro" id="IPR012349">
    <property type="entry name" value="Split_barrel_FMN-bd"/>
</dbReference>
<comment type="caution">
    <text evidence="3">The sequence shown here is derived from an EMBL/GenBank/DDBJ whole genome shotgun (WGS) entry which is preliminary data.</text>
</comment>
<sequence length="139" mass="15419">MIDQSTDFGQRVARHLTDDEVVWLTTVTAGGQPVPNPVWFWWDGAETIRVYTLPGSLRVRTLRENPKLSLNFRGTETGGDVVVLNGVATVLGDVEPASEHAAYVEKYTRGLQSLNLTPEAFAQQYNTAVDIRVTKVRGF</sequence>
<proteinExistence type="predicted"/>
<dbReference type="AlphaFoldDB" id="A0A660L3Q9"/>
<keyword evidence="4" id="KW-1185">Reference proteome</keyword>
<dbReference type="OrthoDB" id="157302at2"/>
<dbReference type="Gene3D" id="2.30.110.10">
    <property type="entry name" value="Electron Transport, Fmn-binding Protein, Chain A"/>
    <property type="match status" value="1"/>
</dbReference>
<dbReference type="EMBL" id="RBIL01000002">
    <property type="protein sequence ID" value="RKQ88068.1"/>
    <property type="molecule type" value="Genomic_DNA"/>
</dbReference>
<dbReference type="InterPro" id="IPR052019">
    <property type="entry name" value="F420H2_bilvrd_red/Heme_oxyg"/>
</dbReference>
<dbReference type="SUPFAM" id="SSF50475">
    <property type="entry name" value="FMN-binding split barrel"/>
    <property type="match status" value="1"/>
</dbReference>
<dbReference type="PANTHER" id="PTHR35176:SF6">
    <property type="entry name" value="HEME OXYGENASE HI_0854-RELATED"/>
    <property type="match status" value="1"/>
</dbReference>
<dbReference type="GO" id="GO:0070967">
    <property type="term" value="F:coenzyme F420 binding"/>
    <property type="evidence" value="ECO:0007669"/>
    <property type="project" value="TreeGrafter"/>
</dbReference>
<dbReference type="PANTHER" id="PTHR35176">
    <property type="entry name" value="HEME OXYGENASE HI_0854-RELATED"/>
    <property type="match status" value="1"/>
</dbReference>
<dbReference type="NCBIfam" id="TIGR03667">
    <property type="entry name" value="Rv3369"/>
    <property type="match status" value="1"/>
</dbReference>
<name>A0A660L3Q9_9ACTN</name>
<evidence type="ECO:0000256" key="1">
    <source>
        <dbReference type="ARBA" id="ARBA00023002"/>
    </source>
</evidence>
<dbReference type="InterPro" id="IPR011576">
    <property type="entry name" value="Pyridox_Oxase_N"/>
</dbReference>
<evidence type="ECO:0000313" key="4">
    <source>
        <dbReference type="Proteomes" id="UP000278962"/>
    </source>
</evidence>
<dbReference type="RefSeq" id="WP_121257245.1">
    <property type="nucleotide sequence ID" value="NZ_RBIL01000002.1"/>
</dbReference>
<keyword evidence="1" id="KW-0560">Oxidoreductase</keyword>
<accession>A0A660L3Q9</accession>
<dbReference type="InterPro" id="IPR019966">
    <property type="entry name" value="F420-dep_enz_PPOX_Rv3369"/>
</dbReference>
<dbReference type="GO" id="GO:0005829">
    <property type="term" value="C:cytosol"/>
    <property type="evidence" value="ECO:0007669"/>
    <property type="project" value="TreeGrafter"/>
</dbReference>
<evidence type="ECO:0000313" key="3">
    <source>
        <dbReference type="EMBL" id="RKQ88068.1"/>
    </source>
</evidence>
<feature type="domain" description="Pyridoxamine 5'-phosphate oxidase N-terminal" evidence="2">
    <location>
        <begin position="12"/>
        <end position="124"/>
    </location>
</feature>
<dbReference type="Pfam" id="PF01243">
    <property type="entry name" value="PNPOx_N"/>
    <property type="match status" value="1"/>
</dbReference>
<evidence type="ECO:0000259" key="2">
    <source>
        <dbReference type="Pfam" id="PF01243"/>
    </source>
</evidence>
<reference evidence="3 4" key="1">
    <citation type="submission" date="2018-10" db="EMBL/GenBank/DDBJ databases">
        <title>Genomic Encyclopedia of Archaeal and Bacterial Type Strains, Phase II (KMG-II): from individual species to whole genera.</title>
        <authorList>
            <person name="Goeker M."/>
        </authorList>
    </citation>
    <scope>NUCLEOTIDE SEQUENCE [LARGE SCALE GENOMIC DNA]</scope>
    <source>
        <strain evidence="3 4">DSM 14954</strain>
    </source>
</reference>
<gene>
    <name evidence="3" type="ORF">C8N24_6107</name>
</gene>
<dbReference type="Proteomes" id="UP000278962">
    <property type="component" value="Unassembled WGS sequence"/>
</dbReference>
<organism evidence="3 4">
    <name type="scientific">Solirubrobacter pauli</name>
    <dbReference type="NCBI Taxonomy" id="166793"/>
    <lineage>
        <taxon>Bacteria</taxon>
        <taxon>Bacillati</taxon>
        <taxon>Actinomycetota</taxon>
        <taxon>Thermoleophilia</taxon>
        <taxon>Solirubrobacterales</taxon>
        <taxon>Solirubrobacteraceae</taxon>
        <taxon>Solirubrobacter</taxon>
    </lineage>
</organism>
<protein>
    <submittedName>
        <fullName evidence="3">PPOX class probable F420-dependent enzyme</fullName>
    </submittedName>
</protein>